<proteinExistence type="predicted"/>
<feature type="region of interest" description="Disordered" evidence="1">
    <location>
        <begin position="68"/>
        <end position="87"/>
    </location>
</feature>
<name>A0A4C1TIC5_EUMVA</name>
<organism evidence="2 3">
    <name type="scientific">Eumeta variegata</name>
    <name type="common">Bagworm moth</name>
    <name type="synonym">Eumeta japonica</name>
    <dbReference type="NCBI Taxonomy" id="151549"/>
    <lineage>
        <taxon>Eukaryota</taxon>
        <taxon>Metazoa</taxon>
        <taxon>Ecdysozoa</taxon>
        <taxon>Arthropoda</taxon>
        <taxon>Hexapoda</taxon>
        <taxon>Insecta</taxon>
        <taxon>Pterygota</taxon>
        <taxon>Neoptera</taxon>
        <taxon>Endopterygota</taxon>
        <taxon>Lepidoptera</taxon>
        <taxon>Glossata</taxon>
        <taxon>Ditrysia</taxon>
        <taxon>Tineoidea</taxon>
        <taxon>Psychidae</taxon>
        <taxon>Oiketicinae</taxon>
        <taxon>Eumeta</taxon>
    </lineage>
</organism>
<dbReference type="EMBL" id="BGZK01005240">
    <property type="protein sequence ID" value="GBP13187.1"/>
    <property type="molecule type" value="Genomic_DNA"/>
</dbReference>
<sequence>MRCEDVYSRQCPTESDNLYVEHGITNQSVSIEVSRFRERAARFAGGGALRPVVRRTLTQDRVTWAGATLPRRTPGSAVSFPPPPPVQRPVDGFKVTTFFDVLSPRAPTPRGRLVRAGRGYGTFART</sequence>
<keyword evidence="3" id="KW-1185">Reference proteome</keyword>
<dbReference type="Proteomes" id="UP000299102">
    <property type="component" value="Unassembled WGS sequence"/>
</dbReference>
<evidence type="ECO:0000256" key="1">
    <source>
        <dbReference type="SAM" id="MobiDB-lite"/>
    </source>
</evidence>
<reference evidence="2 3" key="1">
    <citation type="journal article" date="2019" name="Commun. Biol.">
        <title>The bagworm genome reveals a unique fibroin gene that provides high tensile strength.</title>
        <authorList>
            <person name="Kono N."/>
            <person name="Nakamura H."/>
            <person name="Ohtoshi R."/>
            <person name="Tomita M."/>
            <person name="Numata K."/>
            <person name="Arakawa K."/>
        </authorList>
    </citation>
    <scope>NUCLEOTIDE SEQUENCE [LARGE SCALE GENOMIC DNA]</scope>
</reference>
<protein>
    <submittedName>
        <fullName evidence="2">Uncharacterized protein</fullName>
    </submittedName>
</protein>
<gene>
    <name evidence="2" type="ORF">EVAR_70575_1</name>
</gene>
<comment type="caution">
    <text evidence="2">The sequence shown here is derived from an EMBL/GenBank/DDBJ whole genome shotgun (WGS) entry which is preliminary data.</text>
</comment>
<evidence type="ECO:0000313" key="3">
    <source>
        <dbReference type="Proteomes" id="UP000299102"/>
    </source>
</evidence>
<accession>A0A4C1TIC5</accession>
<dbReference type="AlphaFoldDB" id="A0A4C1TIC5"/>
<evidence type="ECO:0000313" key="2">
    <source>
        <dbReference type="EMBL" id="GBP13187.1"/>
    </source>
</evidence>